<organism evidence="1 2">
    <name type="scientific">Funneliformis caledonium</name>
    <dbReference type="NCBI Taxonomy" id="1117310"/>
    <lineage>
        <taxon>Eukaryota</taxon>
        <taxon>Fungi</taxon>
        <taxon>Fungi incertae sedis</taxon>
        <taxon>Mucoromycota</taxon>
        <taxon>Glomeromycotina</taxon>
        <taxon>Glomeromycetes</taxon>
        <taxon>Glomerales</taxon>
        <taxon>Glomeraceae</taxon>
        <taxon>Funneliformis</taxon>
    </lineage>
</organism>
<dbReference type="AlphaFoldDB" id="A0A9N9ENG4"/>
<accession>A0A9N9ENG4</accession>
<proteinExistence type="predicted"/>
<comment type="caution">
    <text evidence="1">The sequence shown here is derived from an EMBL/GenBank/DDBJ whole genome shotgun (WGS) entry which is preliminary data.</text>
</comment>
<name>A0A9N9ENG4_9GLOM</name>
<keyword evidence="2" id="KW-1185">Reference proteome</keyword>
<dbReference type="EMBL" id="CAJVPQ010006507">
    <property type="protein sequence ID" value="CAG8685589.1"/>
    <property type="molecule type" value="Genomic_DNA"/>
</dbReference>
<sequence length="90" mass="9659">TGSSQSASTNKTGYPTPEGITIEPCGKYVPRQYGEFRKLKDSSSSLAHPIFNEPTITTKSSSHSCALSRASLISKILANVINVVKAKYNP</sequence>
<evidence type="ECO:0000313" key="2">
    <source>
        <dbReference type="Proteomes" id="UP000789570"/>
    </source>
</evidence>
<gene>
    <name evidence="1" type="ORF">FCALED_LOCUS12730</name>
</gene>
<protein>
    <submittedName>
        <fullName evidence="1">12355_t:CDS:1</fullName>
    </submittedName>
</protein>
<feature type="non-terminal residue" evidence="1">
    <location>
        <position position="1"/>
    </location>
</feature>
<evidence type="ECO:0000313" key="1">
    <source>
        <dbReference type="EMBL" id="CAG8685589.1"/>
    </source>
</evidence>
<reference evidence="1" key="1">
    <citation type="submission" date="2021-06" db="EMBL/GenBank/DDBJ databases">
        <authorList>
            <person name="Kallberg Y."/>
            <person name="Tangrot J."/>
            <person name="Rosling A."/>
        </authorList>
    </citation>
    <scope>NUCLEOTIDE SEQUENCE</scope>
    <source>
        <strain evidence="1">UK204</strain>
    </source>
</reference>
<dbReference type="Proteomes" id="UP000789570">
    <property type="component" value="Unassembled WGS sequence"/>
</dbReference>